<dbReference type="PANTHER" id="PTHR30069">
    <property type="entry name" value="TONB-DEPENDENT OUTER MEMBRANE RECEPTOR"/>
    <property type="match status" value="1"/>
</dbReference>
<sequence>MKSGFYAFLLLGLSFSIQLFGQTQTTLQGYVYSAKDQQPLIGATVSLAETSLGAVTDANGFFKIEKVPTQTYKVEARFVGFKPQVKFNVIVRSAGNAELIFELEEIEDELGEVVVTASPFPSRIENPNSIQSLSREEIATYPGGNNDIAKVVQSLPGVSGSVGFRNDIIIRGGAPSENVYYLDGVEIPNINHFATQGSAGGPVGLLNVSFIEDVTLSTSSFSAKYDNALSGVLQFNQRNGNSRNRNLNFRLGASEAALTFEGPLVLPKEDEQAKTTFIISARRSYLQFLFKLIDLPFLPDYWDYQYKVDHKIDDKNEISLIGVGSIDDFSVNTPDDITEEQQATLDQIAIIKQWTSTLGFSWRHKMNNGFLRTTLSANVLNNDFVRYEDNINETGLLFSNNSRESEQKLRIEATKFLGDWSLSFGLNLQKSAYENTTFDNDNGLNFNSEIDFFKYGLFIQAARTFFDNRLEASFGIRNDADSFTDNGFNDIAHLSPRLSLAYRLSEKFTLNAAAGRYFKIPPYTILGFQNNAGEFVNQDADYIRTDHYVLGLEYLPRLSTRFTIEGFYKRYANYPVSIRDGVSLANLGGDFEVFGSENISSIGKGRAYGAEFLYQQKLNKRFYGILAYTLFWSEYTDLNDTGYRPALWDNRHLLTFTGGYKLNNNWELGIRNRFLGKAPFVPVDIEATEDSYPTIINDYDRLGDERLRAYNSLDIRIDKKWNYSKWSLNLYIEVTNLLGSKLPRAPQYGLDLDDDGEVTMPRNLIEIPDTNNGSTIPTFGVVIDF</sequence>
<keyword evidence="14" id="KW-1185">Reference proteome</keyword>
<organism evidence="13 14">
    <name type="scientific">Roseivirga echinicomitans</name>
    <dbReference type="NCBI Taxonomy" id="296218"/>
    <lineage>
        <taxon>Bacteria</taxon>
        <taxon>Pseudomonadati</taxon>
        <taxon>Bacteroidota</taxon>
        <taxon>Cytophagia</taxon>
        <taxon>Cytophagales</taxon>
        <taxon>Roseivirgaceae</taxon>
        <taxon>Roseivirga</taxon>
    </lineage>
</organism>
<gene>
    <name evidence="13" type="ORF">AWN68_06770</name>
</gene>
<dbReference type="GO" id="GO:0015344">
    <property type="term" value="F:siderophore uptake transmembrane transporter activity"/>
    <property type="evidence" value="ECO:0007669"/>
    <property type="project" value="TreeGrafter"/>
</dbReference>
<evidence type="ECO:0000256" key="9">
    <source>
        <dbReference type="RuleBase" id="RU003357"/>
    </source>
</evidence>
<feature type="domain" description="TonB-dependent receptor plug" evidence="12">
    <location>
        <begin position="124"/>
        <end position="232"/>
    </location>
</feature>
<feature type="domain" description="TonB-dependent receptor-like beta-barrel" evidence="11">
    <location>
        <begin position="348"/>
        <end position="737"/>
    </location>
</feature>
<feature type="signal peptide" evidence="10">
    <location>
        <begin position="1"/>
        <end position="21"/>
    </location>
</feature>
<dbReference type="PANTHER" id="PTHR30069:SF57">
    <property type="entry name" value="TONB-DEPENDENT RECEPTOR"/>
    <property type="match status" value="1"/>
</dbReference>
<dbReference type="Pfam" id="PF00593">
    <property type="entry name" value="TonB_dep_Rec_b-barrel"/>
    <property type="match status" value="1"/>
</dbReference>
<comment type="similarity">
    <text evidence="8 9">Belongs to the TonB-dependent receptor family.</text>
</comment>
<comment type="caution">
    <text evidence="13">The sequence shown here is derived from an EMBL/GenBank/DDBJ whole genome shotgun (WGS) entry which is preliminary data.</text>
</comment>
<dbReference type="Pfam" id="PF07715">
    <property type="entry name" value="Plug"/>
    <property type="match status" value="1"/>
</dbReference>
<dbReference type="InterPro" id="IPR039426">
    <property type="entry name" value="TonB-dep_rcpt-like"/>
</dbReference>
<dbReference type="Pfam" id="PF13715">
    <property type="entry name" value="CarbopepD_reg_2"/>
    <property type="match status" value="1"/>
</dbReference>
<dbReference type="RefSeq" id="WP_068416492.1">
    <property type="nucleotide sequence ID" value="NZ_LRDB01000023.1"/>
</dbReference>
<evidence type="ECO:0000256" key="10">
    <source>
        <dbReference type="SAM" id="SignalP"/>
    </source>
</evidence>
<dbReference type="SUPFAM" id="SSF49464">
    <property type="entry name" value="Carboxypeptidase regulatory domain-like"/>
    <property type="match status" value="1"/>
</dbReference>
<proteinExistence type="inferred from homology"/>
<reference evidence="13 14" key="1">
    <citation type="submission" date="2016-01" db="EMBL/GenBank/DDBJ databases">
        <title>Genome sequencing of Roseivirga echinicomitans KMM 6058.</title>
        <authorList>
            <person name="Selvaratnam C."/>
            <person name="Thevarajoo S."/>
            <person name="Goh K.M."/>
            <person name="Ee R."/>
            <person name="Chan K.-G."/>
            <person name="Chong C.S."/>
        </authorList>
    </citation>
    <scope>NUCLEOTIDE SEQUENCE [LARGE SCALE GENOMIC DNA]</scope>
    <source>
        <strain evidence="13 14">KMM 6058</strain>
    </source>
</reference>
<dbReference type="Gene3D" id="2.170.130.10">
    <property type="entry name" value="TonB-dependent receptor, plug domain"/>
    <property type="match status" value="1"/>
</dbReference>
<name>A0A150XDK2_9BACT</name>
<keyword evidence="3 8" id="KW-1134">Transmembrane beta strand</keyword>
<evidence type="ECO:0000259" key="11">
    <source>
        <dbReference type="Pfam" id="PF00593"/>
    </source>
</evidence>
<evidence type="ECO:0000256" key="1">
    <source>
        <dbReference type="ARBA" id="ARBA00004571"/>
    </source>
</evidence>
<dbReference type="STRING" id="296218.AWN68_06770"/>
<keyword evidence="6 8" id="KW-0472">Membrane</keyword>
<dbReference type="AlphaFoldDB" id="A0A150XDK2"/>
<evidence type="ECO:0000256" key="8">
    <source>
        <dbReference type="PROSITE-ProRule" id="PRU01360"/>
    </source>
</evidence>
<keyword evidence="13" id="KW-0675">Receptor</keyword>
<evidence type="ECO:0000256" key="3">
    <source>
        <dbReference type="ARBA" id="ARBA00022452"/>
    </source>
</evidence>
<evidence type="ECO:0000256" key="6">
    <source>
        <dbReference type="ARBA" id="ARBA00023136"/>
    </source>
</evidence>
<protein>
    <submittedName>
        <fullName evidence="13">TonB-dependent receptor</fullName>
    </submittedName>
</protein>
<dbReference type="Proteomes" id="UP000075615">
    <property type="component" value="Unassembled WGS sequence"/>
</dbReference>
<dbReference type="GO" id="GO:0044718">
    <property type="term" value="P:siderophore transmembrane transport"/>
    <property type="evidence" value="ECO:0007669"/>
    <property type="project" value="TreeGrafter"/>
</dbReference>
<dbReference type="InterPro" id="IPR037066">
    <property type="entry name" value="Plug_dom_sf"/>
</dbReference>
<dbReference type="Gene3D" id="2.40.170.20">
    <property type="entry name" value="TonB-dependent receptor, beta-barrel domain"/>
    <property type="match status" value="1"/>
</dbReference>
<evidence type="ECO:0000259" key="12">
    <source>
        <dbReference type="Pfam" id="PF07715"/>
    </source>
</evidence>
<dbReference type="Gene3D" id="2.60.40.1120">
    <property type="entry name" value="Carboxypeptidase-like, regulatory domain"/>
    <property type="match status" value="1"/>
</dbReference>
<evidence type="ECO:0000313" key="13">
    <source>
        <dbReference type="EMBL" id="KYG76819.1"/>
    </source>
</evidence>
<keyword evidence="10" id="KW-0732">Signal</keyword>
<keyword evidence="7 8" id="KW-0998">Cell outer membrane</keyword>
<accession>A0A150XDK2</accession>
<keyword evidence="5 9" id="KW-0798">TonB box</keyword>
<feature type="chain" id="PRO_5007574566" evidence="10">
    <location>
        <begin position="22"/>
        <end position="785"/>
    </location>
</feature>
<dbReference type="SUPFAM" id="SSF56935">
    <property type="entry name" value="Porins"/>
    <property type="match status" value="1"/>
</dbReference>
<dbReference type="InterPro" id="IPR036942">
    <property type="entry name" value="Beta-barrel_TonB_sf"/>
</dbReference>
<comment type="subcellular location">
    <subcellularLocation>
        <location evidence="1 8">Cell outer membrane</location>
        <topology evidence="1 8">Multi-pass membrane protein</topology>
    </subcellularLocation>
</comment>
<dbReference type="PROSITE" id="PS52016">
    <property type="entry name" value="TONB_DEPENDENT_REC_3"/>
    <property type="match status" value="1"/>
</dbReference>
<dbReference type="InterPro" id="IPR000531">
    <property type="entry name" value="Beta-barrel_TonB"/>
</dbReference>
<keyword evidence="2 8" id="KW-0813">Transport</keyword>
<dbReference type="EMBL" id="LRDB01000023">
    <property type="protein sequence ID" value="KYG76819.1"/>
    <property type="molecule type" value="Genomic_DNA"/>
</dbReference>
<keyword evidence="4 8" id="KW-0812">Transmembrane</keyword>
<dbReference type="GO" id="GO:0009279">
    <property type="term" value="C:cell outer membrane"/>
    <property type="evidence" value="ECO:0007669"/>
    <property type="project" value="UniProtKB-SubCell"/>
</dbReference>
<evidence type="ECO:0000313" key="14">
    <source>
        <dbReference type="Proteomes" id="UP000075615"/>
    </source>
</evidence>
<evidence type="ECO:0000256" key="2">
    <source>
        <dbReference type="ARBA" id="ARBA00022448"/>
    </source>
</evidence>
<dbReference type="InterPro" id="IPR012910">
    <property type="entry name" value="Plug_dom"/>
</dbReference>
<evidence type="ECO:0000256" key="7">
    <source>
        <dbReference type="ARBA" id="ARBA00023237"/>
    </source>
</evidence>
<evidence type="ECO:0000256" key="4">
    <source>
        <dbReference type="ARBA" id="ARBA00022692"/>
    </source>
</evidence>
<evidence type="ECO:0000256" key="5">
    <source>
        <dbReference type="ARBA" id="ARBA00023077"/>
    </source>
</evidence>
<dbReference type="InterPro" id="IPR008969">
    <property type="entry name" value="CarboxyPept-like_regulatory"/>
</dbReference>